<sequence>MRGYDVKPVQNPGHLLYPFFKDLPPKYVDYVDAKDLGNYSYTYAISGGLATIYQYCGSSTTLEATKTPTSLLAGERESQARGERLCPITKPGTAYDDAVKRWSIALFESARIVGYSESAAREQMEMALCQYHADCLGGVPDYTDLFRANFGVEGHPRCYTLLQYLKSGDRVIGIPKWKDITTRFFPCAAYKKRTQTAFEKAVDKYASTKS</sequence>
<dbReference type="STRING" id="1094619.G5A885"/>
<organism evidence="1 2">
    <name type="scientific">Phytophthora sojae (strain P6497)</name>
    <name type="common">Soybean stem and root rot agent</name>
    <name type="synonym">Phytophthora megasperma f. sp. glycines</name>
    <dbReference type="NCBI Taxonomy" id="1094619"/>
    <lineage>
        <taxon>Eukaryota</taxon>
        <taxon>Sar</taxon>
        <taxon>Stramenopiles</taxon>
        <taxon>Oomycota</taxon>
        <taxon>Peronosporomycetes</taxon>
        <taxon>Peronosporales</taxon>
        <taxon>Peronosporaceae</taxon>
        <taxon>Phytophthora</taxon>
    </lineage>
</organism>
<proteinExistence type="predicted"/>
<protein>
    <submittedName>
        <fullName evidence="1">Uncharacterized protein</fullName>
    </submittedName>
</protein>
<reference evidence="1 2" key="1">
    <citation type="journal article" date="2006" name="Science">
        <title>Phytophthora genome sequences uncover evolutionary origins and mechanisms of pathogenesis.</title>
        <authorList>
            <person name="Tyler B.M."/>
            <person name="Tripathy S."/>
            <person name="Zhang X."/>
            <person name="Dehal P."/>
            <person name="Jiang R.H."/>
            <person name="Aerts A."/>
            <person name="Arredondo F.D."/>
            <person name="Baxter L."/>
            <person name="Bensasson D."/>
            <person name="Beynon J.L."/>
            <person name="Chapman J."/>
            <person name="Damasceno C.M."/>
            <person name="Dorrance A.E."/>
            <person name="Dou D."/>
            <person name="Dickerman A.W."/>
            <person name="Dubchak I.L."/>
            <person name="Garbelotto M."/>
            <person name="Gijzen M."/>
            <person name="Gordon S.G."/>
            <person name="Govers F."/>
            <person name="Grunwald N.J."/>
            <person name="Huang W."/>
            <person name="Ivors K.L."/>
            <person name="Jones R.W."/>
            <person name="Kamoun S."/>
            <person name="Krampis K."/>
            <person name="Lamour K.H."/>
            <person name="Lee M.K."/>
            <person name="McDonald W.H."/>
            <person name="Medina M."/>
            <person name="Meijer H.J."/>
            <person name="Nordberg E.K."/>
            <person name="Maclean D.J."/>
            <person name="Ospina-Giraldo M.D."/>
            <person name="Morris P.F."/>
            <person name="Phuntumart V."/>
            <person name="Putnam N.H."/>
            <person name="Rash S."/>
            <person name="Rose J.K."/>
            <person name="Sakihama Y."/>
            <person name="Salamov A.A."/>
            <person name="Savidor A."/>
            <person name="Scheuring C.F."/>
            <person name="Smith B.M."/>
            <person name="Sobral B.W."/>
            <person name="Terry A."/>
            <person name="Torto-Alalibo T.A."/>
            <person name="Win J."/>
            <person name="Xu Z."/>
            <person name="Zhang H."/>
            <person name="Grigoriev I.V."/>
            <person name="Rokhsar D.S."/>
            <person name="Boore J.L."/>
        </authorList>
    </citation>
    <scope>NUCLEOTIDE SEQUENCE [LARGE SCALE GENOMIC DNA]</scope>
    <source>
        <strain evidence="1 2">P6497</strain>
    </source>
</reference>
<dbReference type="Proteomes" id="UP000002640">
    <property type="component" value="Unassembled WGS sequence"/>
</dbReference>
<dbReference type="EMBL" id="JH159161">
    <property type="protein sequence ID" value="EGZ08111.1"/>
    <property type="molecule type" value="Genomic_DNA"/>
</dbReference>
<dbReference type="GeneID" id="20661069"/>
<accession>G5A885</accession>
<dbReference type="RefSeq" id="XP_009536283.1">
    <property type="nucleotide sequence ID" value="XM_009537988.1"/>
</dbReference>
<keyword evidence="2" id="KW-1185">Reference proteome</keyword>
<name>G5A885_PHYSP</name>
<dbReference type="KEGG" id="psoj:PHYSODRAFT_526889"/>
<dbReference type="OMA" id="NEWAANE"/>
<dbReference type="AlphaFoldDB" id="G5A885"/>
<dbReference type="InParanoid" id="G5A885"/>
<gene>
    <name evidence="1" type="ORF">PHYSODRAFT_526889</name>
</gene>
<evidence type="ECO:0000313" key="2">
    <source>
        <dbReference type="Proteomes" id="UP000002640"/>
    </source>
</evidence>
<evidence type="ECO:0000313" key="1">
    <source>
        <dbReference type="EMBL" id="EGZ08111.1"/>
    </source>
</evidence>